<reference evidence="1" key="1">
    <citation type="submission" date="2018-05" db="EMBL/GenBank/DDBJ databases">
        <authorList>
            <person name="Lanie J.A."/>
            <person name="Ng W.-L."/>
            <person name="Kazmierczak K.M."/>
            <person name="Andrzejewski T.M."/>
            <person name="Davidsen T.M."/>
            <person name="Wayne K.J."/>
            <person name="Tettelin H."/>
            <person name="Glass J.I."/>
            <person name="Rusch D."/>
            <person name="Podicherti R."/>
            <person name="Tsui H.-C.T."/>
            <person name="Winkler M.E."/>
        </authorList>
    </citation>
    <scope>NUCLEOTIDE SEQUENCE</scope>
</reference>
<dbReference type="EMBL" id="UINC01158967">
    <property type="protein sequence ID" value="SVD56792.1"/>
    <property type="molecule type" value="Genomic_DNA"/>
</dbReference>
<evidence type="ECO:0008006" key="2">
    <source>
        <dbReference type="Google" id="ProtNLM"/>
    </source>
</evidence>
<proteinExistence type="predicted"/>
<dbReference type="InterPro" id="IPR010869">
    <property type="entry name" value="DUF1501"/>
</dbReference>
<feature type="non-terminal residue" evidence="1">
    <location>
        <position position="278"/>
    </location>
</feature>
<sequence length="278" mass="29806">FDHACKGADPTVGINVGRQNPQAFASKDPLGVTVQNPATYRFIDPIRGSEKDMAAADKSLRALNQPDEDDGALELVSGESIGGIAGKTMLEGSPLDFLERTALDAQVSSDEILKISQKARNLVDYPPSALSNSLRMVARLIGGGLSPRVFYVNQGGYDTHVNQAQTHERLLRELSGGVKAFVSDLKAQGNFERVMVMTFSEFGRRVQENASGGTDHGAGSLLFTIGKKINSGLIGDYPSLAPGDLNRGDLKHSVDFRSIYAAVLDQWLQTDSAAVLGR</sequence>
<accession>A0A382WDE0</accession>
<dbReference type="AlphaFoldDB" id="A0A382WDE0"/>
<gene>
    <name evidence="1" type="ORF">METZ01_LOCUS409646</name>
</gene>
<dbReference type="PANTHER" id="PTHR43737:SF1">
    <property type="entry name" value="DUF1501 DOMAIN-CONTAINING PROTEIN"/>
    <property type="match status" value="1"/>
</dbReference>
<evidence type="ECO:0000313" key="1">
    <source>
        <dbReference type="EMBL" id="SVD56792.1"/>
    </source>
</evidence>
<feature type="non-terminal residue" evidence="1">
    <location>
        <position position="1"/>
    </location>
</feature>
<protein>
    <recommendedName>
        <fullName evidence="2">DUF1501 domain-containing protein</fullName>
    </recommendedName>
</protein>
<organism evidence="1">
    <name type="scientific">marine metagenome</name>
    <dbReference type="NCBI Taxonomy" id="408172"/>
    <lineage>
        <taxon>unclassified sequences</taxon>
        <taxon>metagenomes</taxon>
        <taxon>ecological metagenomes</taxon>
    </lineage>
</organism>
<dbReference type="PANTHER" id="PTHR43737">
    <property type="entry name" value="BLL7424 PROTEIN"/>
    <property type="match status" value="1"/>
</dbReference>
<dbReference type="Pfam" id="PF07394">
    <property type="entry name" value="DUF1501"/>
    <property type="match status" value="1"/>
</dbReference>
<name>A0A382WDE0_9ZZZZ</name>